<accession>A0A5B7CT03</accession>
<proteinExistence type="predicted"/>
<dbReference type="Proteomes" id="UP000324222">
    <property type="component" value="Unassembled WGS sequence"/>
</dbReference>
<comment type="caution">
    <text evidence="1">The sequence shown here is derived from an EMBL/GenBank/DDBJ whole genome shotgun (WGS) entry which is preliminary data.</text>
</comment>
<evidence type="ECO:0000313" key="1">
    <source>
        <dbReference type="EMBL" id="MPC12832.1"/>
    </source>
</evidence>
<evidence type="ECO:0000313" key="2">
    <source>
        <dbReference type="Proteomes" id="UP000324222"/>
    </source>
</evidence>
<keyword evidence="2" id="KW-1185">Reference proteome</keyword>
<dbReference type="AlphaFoldDB" id="A0A5B7CT03"/>
<reference evidence="1 2" key="1">
    <citation type="submission" date="2019-05" db="EMBL/GenBank/DDBJ databases">
        <title>Another draft genome of Portunus trituberculatus and its Hox gene families provides insights of decapod evolution.</title>
        <authorList>
            <person name="Jeong J.-H."/>
            <person name="Song I."/>
            <person name="Kim S."/>
            <person name="Choi T."/>
            <person name="Kim D."/>
            <person name="Ryu S."/>
            <person name="Kim W."/>
        </authorList>
    </citation>
    <scope>NUCLEOTIDE SEQUENCE [LARGE SCALE GENOMIC DNA]</scope>
    <source>
        <tissue evidence="1">Muscle</tissue>
    </source>
</reference>
<name>A0A5B7CT03_PORTR</name>
<organism evidence="1 2">
    <name type="scientific">Portunus trituberculatus</name>
    <name type="common">Swimming crab</name>
    <name type="synonym">Neptunus trituberculatus</name>
    <dbReference type="NCBI Taxonomy" id="210409"/>
    <lineage>
        <taxon>Eukaryota</taxon>
        <taxon>Metazoa</taxon>
        <taxon>Ecdysozoa</taxon>
        <taxon>Arthropoda</taxon>
        <taxon>Crustacea</taxon>
        <taxon>Multicrustacea</taxon>
        <taxon>Malacostraca</taxon>
        <taxon>Eumalacostraca</taxon>
        <taxon>Eucarida</taxon>
        <taxon>Decapoda</taxon>
        <taxon>Pleocyemata</taxon>
        <taxon>Brachyura</taxon>
        <taxon>Eubrachyura</taxon>
        <taxon>Portunoidea</taxon>
        <taxon>Portunidae</taxon>
        <taxon>Portuninae</taxon>
        <taxon>Portunus</taxon>
    </lineage>
</organism>
<gene>
    <name evidence="1" type="ORF">E2C01_005545</name>
</gene>
<sequence length="101" mass="10665">MNLPPHIPTNLPNPPVYVRAKAHEATITHIRSYAAVPGKPACLLVRSQTPARLCRGSNIGKPIIIADIRVPISVPGSLSRGLGSSLGMDKGIFCSLGSERS</sequence>
<dbReference type="EMBL" id="VSRR010000240">
    <property type="protein sequence ID" value="MPC12832.1"/>
    <property type="molecule type" value="Genomic_DNA"/>
</dbReference>
<protein>
    <submittedName>
        <fullName evidence="1">Uncharacterized protein</fullName>
    </submittedName>
</protein>